<evidence type="ECO:0000256" key="2">
    <source>
        <dbReference type="SAM" id="SignalP"/>
    </source>
</evidence>
<sequence length="85" mass="9397">MRFTIALVLATVSSAIAAPPAKEGGVYRELSTREPEPEPQRNGTCYEANDEGSLVKRICRRDPDPQRNGTCYEADGEGNLRKRIC</sequence>
<organism evidence="3 4">
    <name type="scientific">Massarina eburnea CBS 473.64</name>
    <dbReference type="NCBI Taxonomy" id="1395130"/>
    <lineage>
        <taxon>Eukaryota</taxon>
        <taxon>Fungi</taxon>
        <taxon>Dikarya</taxon>
        <taxon>Ascomycota</taxon>
        <taxon>Pezizomycotina</taxon>
        <taxon>Dothideomycetes</taxon>
        <taxon>Pleosporomycetidae</taxon>
        <taxon>Pleosporales</taxon>
        <taxon>Massarineae</taxon>
        <taxon>Massarinaceae</taxon>
        <taxon>Massarina</taxon>
    </lineage>
</organism>
<name>A0A6A6RNK8_9PLEO</name>
<gene>
    <name evidence="3" type="ORF">P280DRAFT_472669</name>
</gene>
<protein>
    <submittedName>
        <fullName evidence="3">Uncharacterized protein</fullName>
    </submittedName>
</protein>
<keyword evidence="2" id="KW-0732">Signal</keyword>
<dbReference type="Proteomes" id="UP000799753">
    <property type="component" value="Unassembled WGS sequence"/>
</dbReference>
<evidence type="ECO:0000256" key="1">
    <source>
        <dbReference type="SAM" id="MobiDB-lite"/>
    </source>
</evidence>
<accession>A0A6A6RNK8</accession>
<proteinExistence type="predicted"/>
<evidence type="ECO:0000313" key="3">
    <source>
        <dbReference type="EMBL" id="KAF2636767.1"/>
    </source>
</evidence>
<evidence type="ECO:0000313" key="4">
    <source>
        <dbReference type="Proteomes" id="UP000799753"/>
    </source>
</evidence>
<feature type="chain" id="PRO_5025397355" evidence="2">
    <location>
        <begin position="18"/>
        <end position="85"/>
    </location>
</feature>
<keyword evidence="4" id="KW-1185">Reference proteome</keyword>
<feature type="region of interest" description="Disordered" evidence="1">
    <location>
        <begin position="21"/>
        <end position="47"/>
    </location>
</feature>
<dbReference type="AlphaFoldDB" id="A0A6A6RNK8"/>
<feature type="compositionally biased region" description="Basic and acidic residues" evidence="1">
    <location>
        <begin position="30"/>
        <end position="39"/>
    </location>
</feature>
<dbReference type="EMBL" id="MU006796">
    <property type="protein sequence ID" value="KAF2636767.1"/>
    <property type="molecule type" value="Genomic_DNA"/>
</dbReference>
<reference evidence="3" key="1">
    <citation type="journal article" date="2020" name="Stud. Mycol.">
        <title>101 Dothideomycetes genomes: a test case for predicting lifestyles and emergence of pathogens.</title>
        <authorList>
            <person name="Haridas S."/>
            <person name="Albert R."/>
            <person name="Binder M."/>
            <person name="Bloem J."/>
            <person name="Labutti K."/>
            <person name="Salamov A."/>
            <person name="Andreopoulos B."/>
            <person name="Baker S."/>
            <person name="Barry K."/>
            <person name="Bills G."/>
            <person name="Bluhm B."/>
            <person name="Cannon C."/>
            <person name="Castanera R."/>
            <person name="Culley D."/>
            <person name="Daum C."/>
            <person name="Ezra D."/>
            <person name="Gonzalez J."/>
            <person name="Henrissat B."/>
            <person name="Kuo A."/>
            <person name="Liang C."/>
            <person name="Lipzen A."/>
            <person name="Lutzoni F."/>
            <person name="Magnuson J."/>
            <person name="Mondo S."/>
            <person name="Nolan M."/>
            <person name="Ohm R."/>
            <person name="Pangilinan J."/>
            <person name="Park H.-J."/>
            <person name="Ramirez L."/>
            <person name="Alfaro M."/>
            <person name="Sun H."/>
            <person name="Tritt A."/>
            <person name="Yoshinaga Y."/>
            <person name="Zwiers L.-H."/>
            <person name="Turgeon B."/>
            <person name="Goodwin S."/>
            <person name="Spatafora J."/>
            <person name="Crous P."/>
            <person name="Grigoriev I."/>
        </authorList>
    </citation>
    <scope>NUCLEOTIDE SEQUENCE</scope>
    <source>
        <strain evidence="3">CBS 473.64</strain>
    </source>
</reference>
<feature type="signal peptide" evidence="2">
    <location>
        <begin position="1"/>
        <end position="17"/>
    </location>
</feature>